<evidence type="ECO:0000256" key="9">
    <source>
        <dbReference type="ARBA" id="ARBA00022786"/>
    </source>
</evidence>
<evidence type="ECO:0000256" key="2">
    <source>
        <dbReference type="ARBA" id="ARBA00004496"/>
    </source>
</evidence>
<evidence type="ECO:0000256" key="12">
    <source>
        <dbReference type="ARBA" id="ARBA00034306"/>
    </source>
</evidence>
<dbReference type="OrthoDB" id="5600418at2759"/>
<dbReference type="Pfam" id="PF23419">
    <property type="entry name" value="WD40_RFWD3"/>
    <property type="match status" value="1"/>
</dbReference>
<evidence type="ECO:0000256" key="8">
    <source>
        <dbReference type="ARBA" id="ARBA00022763"/>
    </source>
</evidence>
<evidence type="ECO:0000313" key="16">
    <source>
        <dbReference type="Proteomes" id="UP000728032"/>
    </source>
</evidence>
<dbReference type="InterPro" id="IPR056527">
    <property type="entry name" value="WD40_RFWD3"/>
</dbReference>
<evidence type="ECO:0000256" key="10">
    <source>
        <dbReference type="ARBA" id="ARBA00023204"/>
    </source>
</evidence>
<sequence>MDDEFEYEDYEDYEDDDYDIETVSHSSHDFIDDNNYTLHEDEDNELSVQVIESDEESVENERQMDVQNDDNHSSESNAANEADVALGSEDNSDTKDVKPLRNARYETCVLLTLLTTYYTCLNTWLCPLVVNHRNSTPVDKPAATYLQWLDPRNRQNQRCPQCNFKAKRKDIRLLYARNLRALDTSERDASLELLRKERVLRQRLESEAIINSVKLKSALEENERIKKELMTCQQRIQHLGSSSRITENIIKSKTMTALNSRSADRFQCVKELEISKSGECRHLGYSSLFEVIAVSQPNPNPQLFPGFGIRKIFLNDFKTDNICIHSKPIKDLEINAYDGTVLTTSSDRTVKLTSLLNKASIMSYSLQVEAWSVTFNPKSKHEFYVGLNNGQILLFDNRMMSTHMDRLTSADRSPVVSLNHIQFKSSIGSIDGILSTQFHNCCFYERNKSCDSLSAANFSSLNIPFEGRFSSAHFDPKSGLVLLSCRPSSKHNKVTHYAMELKVSEDDDDMHVIAPEVVRRFEGGKQQVKLSRSRIFSHPFNENSALICSGDEDSKGALVWDLSSDKYIQKLRSDSTNIKTIAPEE</sequence>
<dbReference type="Gene3D" id="2.130.10.10">
    <property type="entry name" value="YVTN repeat-like/Quinoprotein amine dehydrogenase"/>
    <property type="match status" value="1"/>
</dbReference>
<organism evidence="15">
    <name type="scientific">Oppiella nova</name>
    <dbReference type="NCBI Taxonomy" id="334625"/>
    <lineage>
        <taxon>Eukaryota</taxon>
        <taxon>Metazoa</taxon>
        <taxon>Ecdysozoa</taxon>
        <taxon>Arthropoda</taxon>
        <taxon>Chelicerata</taxon>
        <taxon>Arachnida</taxon>
        <taxon>Acari</taxon>
        <taxon>Acariformes</taxon>
        <taxon>Sarcoptiformes</taxon>
        <taxon>Oribatida</taxon>
        <taxon>Brachypylina</taxon>
        <taxon>Oppioidea</taxon>
        <taxon>Oppiidae</taxon>
        <taxon>Oppiella</taxon>
    </lineage>
</organism>
<keyword evidence="10" id="KW-0234">DNA repair</keyword>
<evidence type="ECO:0000259" key="14">
    <source>
        <dbReference type="Pfam" id="PF23419"/>
    </source>
</evidence>
<dbReference type="GO" id="GO:0036297">
    <property type="term" value="P:interstrand cross-link repair"/>
    <property type="evidence" value="ECO:0007669"/>
    <property type="project" value="InterPro"/>
</dbReference>
<dbReference type="EMBL" id="OC914976">
    <property type="protein sequence ID" value="CAD7637921.1"/>
    <property type="molecule type" value="Genomic_DNA"/>
</dbReference>
<proteinExistence type="predicted"/>
<keyword evidence="8" id="KW-0227">DNA damage</keyword>
<reference evidence="15" key="1">
    <citation type="submission" date="2020-11" db="EMBL/GenBank/DDBJ databases">
        <authorList>
            <person name="Tran Van P."/>
        </authorList>
    </citation>
    <scope>NUCLEOTIDE SEQUENCE</scope>
</reference>
<evidence type="ECO:0000313" key="15">
    <source>
        <dbReference type="EMBL" id="CAD7637921.1"/>
    </source>
</evidence>
<dbReference type="InterPro" id="IPR037381">
    <property type="entry name" value="RFWD3"/>
</dbReference>
<gene>
    <name evidence="15" type="ORF">ONB1V03_LOCUS1103</name>
</gene>
<comment type="catalytic activity">
    <reaction evidence="1">
        <text>S-ubiquitinyl-[E2 ubiquitin-conjugating enzyme]-L-cysteine + [acceptor protein]-L-lysine = [E2 ubiquitin-conjugating enzyme]-L-cysteine + N(6)-ubiquitinyl-[acceptor protein]-L-lysine.</text>
        <dbReference type="EC" id="2.3.2.27"/>
    </reaction>
</comment>
<keyword evidence="16" id="KW-1185">Reference proteome</keyword>
<evidence type="ECO:0000256" key="6">
    <source>
        <dbReference type="ARBA" id="ARBA00022679"/>
    </source>
</evidence>
<dbReference type="PANTHER" id="PTHR16047">
    <property type="entry name" value="RFWD3 PROTEIN"/>
    <property type="match status" value="1"/>
</dbReference>
<feature type="region of interest" description="Disordered" evidence="13">
    <location>
        <begin position="51"/>
        <end position="96"/>
    </location>
</feature>
<feature type="compositionally biased region" description="Basic and acidic residues" evidence="13">
    <location>
        <begin position="59"/>
        <end position="73"/>
    </location>
</feature>
<evidence type="ECO:0000256" key="11">
    <source>
        <dbReference type="ARBA" id="ARBA00023242"/>
    </source>
</evidence>
<evidence type="ECO:0000256" key="5">
    <source>
        <dbReference type="ARBA" id="ARBA00022490"/>
    </source>
</evidence>
<evidence type="ECO:0000256" key="7">
    <source>
        <dbReference type="ARBA" id="ARBA00022737"/>
    </source>
</evidence>
<dbReference type="InterPro" id="IPR015943">
    <property type="entry name" value="WD40/YVTN_repeat-like_dom_sf"/>
</dbReference>
<evidence type="ECO:0000256" key="4">
    <source>
        <dbReference type="ARBA" id="ARBA00012483"/>
    </source>
</evidence>
<comment type="pathway">
    <text evidence="3">Protein modification; protein ubiquitination.</text>
</comment>
<dbReference type="GO" id="GO:0016567">
    <property type="term" value="P:protein ubiquitination"/>
    <property type="evidence" value="ECO:0007669"/>
    <property type="project" value="InterPro"/>
</dbReference>
<feature type="domain" description="E3 ubiquitin-protein ligase RFWD3-like WD40" evidence="14">
    <location>
        <begin position="266"/>
        <end position="578"/>
    </location>
</feature>
<dbReference type="GO" id="GO:0016604">
    <property type="term" value="C:nuclear body"/>
    <property type="evidence" value="ECO:0007669"/>
    <property type="project" value="UniProtKB-SubCell"/>
</dbReference>
<dbReference type="GO" id="GO:0005737">
    <property type="term" value="C:cytoplasm"/>
    <property type="evidence" value="ECO:0007669"/>
    <property type="project" value="UniProtKB-SubCell"/>
</dbReference>
<comment type="subcellular location">
    <subcellularLocation>
        <location evidence="2">Cytoplasm</location>
    </subcellularLocation>
    <subcellularLocation>
        <location evidence="12">Nucleus</location>
        <location evidence="12">Nuclear body</location>
    </subcellularLocation>
</comment>
<keyword evidence="9" id="KW-0833">Ubl conjugation pathway</keyword>
<name>A0A7R9QAT7_9ACAR</name>
<dbReference type="Proteomes" id="UP000728032">
    <property type="component" value="Unassembled WGS sequence"/>
</dbReference>
<dbReference type="AlphaFoldDB" id="A0A7R9QAT7"/>
<dbReference type="PANTHER" id="PTHR16047:SF7">
    <property type="entry name" value="E3 UBIQUITIN-PROTEIN LIGASE RFWD3"/>
    <property type="match status" value="1"/>
</dbReference>
<dbReference type="EC" id="2.3.2.27" evidence="4"/>
<keyword evidence="11" id="KW-0539">Nucleus</keyword>
<keyword evidence="5" id="KW-0963">Cytoplasm</keyword>
<accession>A0A7R9QAT7</accession>
<evidence type="ECO:0000256" key="13">
    <source>
        <dbReference type="SAM" id="MobiDB-lite"/>
    </source>
</evidence>
<dbReference type="EMBL" id="CAJPVJ010000151">
    <property type="protein sequence ID" value="CAG2161497.1"/>
    <property type="molecule type" value="Genomic_DNA"/>
</dbReference>
<protein>
    <recommendedName>
        <fullName evidence="4">RING-type E3 ubiquitin transferase</fullName>
        <ecNumber evidence="4">2.3.2.27</ecNumber>
    </recommendedName>
</protein>
<keyword evidence="6" id="KW-0808">Transferase</keyword>
<dbReference type="SUPFAM" id="SSF50978">
    <property type="entry name" value="WD40 repeat-like"/>
    <property type="match status" value="1"/>
</dbReference>
<evidence type="ECO:0000256" key="1">
    <source>
        <dbReference type="ARBA" id="ARBA00000900"/>
    </source>
</evidence>
<dbReference type="InterPro" id="IPR036322">
    <property type="entry name" value="WD40_repeat_dom_sf"/>
</dbReference>
<keyword evidence="7" id="KW-0677">Repeat</keyword>
<evidence type="ECO:0000256" key="3">
    <source>
        <dbReference type="ARBA" id="ARBA00004906"/>
    </source>
</evidence>
<dbReference type="GO" id="GO:0061630">
    <property type="term" value="F:ubiquitin protein ligase activity"/>
    <property type="evidence" value="ECO:0007669"/>
    <property type="project" value="UniProtKB-EC"/>
</dbReference>